<dbReference type="Gene3D" id="3.30.950.30">
    <property type="entry name" value="Schlafen, AAA domain"/>
    <property type="match status" value="1"/>
</dbReference>
<accession>A0ABX9JTQ0</accession>
<dbReference type="EMBL" id="QUMU01000010">
    <property type="protein sequence ID" value="REG27000.1"/>
    <property type="molecule type" value="Genomic_DNA"/>
</dbReference>
<feature type="domain" description="Schlafen AlbA-2" evidence="1">
    <location>
        <begin position="26"/>
        <end position="134"/>
    </location>
</feature>
<evidence type="ECO:0000259" key="1">
    <source>
        <dbReference type="Pfam" id="PF04326"/>
    </source>
</evidence>
<dbReference type="InterPro" id="IPR007421">
    <property type="entry name" value="Schlafen_AlbA_2_dom"/>
</dbReference>
<protein>
    <submittedName>
        <fullName evidence="2">DNA-binding protein</fullName>
    </submittedName>
</protein>
<evidence type="ECO:0000313" key="2">
    <source>
        <dbReference type="EMBL" id="REG27000.1"/>
    </source>
</evidence>
<keyword evidence="2" id="KW-0238">DNA-binding</keyword>
<dbReference type="GO" id="GO:0003677">
    <property type="term" value="F:DNA binding"/>
    <property type="evidence" value="ECO:0007669"/>
    <property type="project" value="UniProtKB-KW"/>
</dbReference>
<gene>
    <name evidence="2" type="ORF">ATI61_1106</name>
</gene>
<sequence>MALAYLHSPIRDAETTIQLVANQEIESMHLDFKEFFWTKNPNSNREPGQEAAKDIAAFANSEGGTIVVGVSDTNDRASGWNQRFKHEGKREQLEMWLRNYLTPSGLANHVEIIEITTAGGQETLVINVPPWPYGVVGIQGKDGGCLFPFRMGRDTRFLSIDEAMERNHVANRFLFLKIKKLMGDVPFNAELGGPIVRVVSPLVIKAEVGIIAVEEPVPLYNGGQGALVSLEEDSIRLAMVRYGGKYYAGERKLSFESLPPEGPGPFHVVTKHGSQLSVPFALISAAWRGAEEPRAIHLVIRGTVYWEQTHWALRTGEG</sequence>
<name>A0ABX9JTQ0_9BACT</name>
<evidence type="ECO:0000313" key="3">
    <source>
        <dbReference type="Proteomes" id="UP000256345"/>
    </source>
</evidence>
<proteinExistence type="predicted"/>
<dbReference type="RefSeq" id="WP_075336043.1">
    <property type="nucleotide sequence ID" value="NZ_CP011509.1"/>
</dbReference>
<organism evidence="2 3">
    <name type="scientific">Archangium gephyra</name>
    <dbReference type="NCBI Taxonomy" id="48"/>
    <lineage>
        <taxon>Bacteria</taxon>
        <taxon>Pseudomonadati</taxon>
        <taxon>Myxococcota</taxon>
        <taxon>Myxococcia</taxon>
        <taxon>Myxococcales</taxon>
        <taxon>Cystobacterineae</taxon>
        <taxon>Archangiaceae</taxon>
        <taxon>Archangium</taxon>
    </lineage>
</organism>
<dbReference type="Proteomes" id="UP000256345">
    <property type="component" value="Unassembled WGS sequence"/>
</dbReference>
<dbReference type="Pfam" id="PF04326">
    <property type="entry name" value="SLFN_AlbA_2"/>
    <property type="match status" value="1"/>
</dbReference>
<keyword evidence="3" id="KW-1185">Reference proteome</keyword>
<reference evidence="2 3" key="1">
    <citation type="submission" date="2018-08" db="EMBL/GenBank/DDBJ databases">
        <title>Genomic Encyclopedia of Archaeal and Bacterial Type Strains, Phase II (KMG-II): from individual species to whole genera.</title>
        <authorList>
            <person name="Goeker M."/>
        </authorList>
    </citation>
    <scope>NUCLEOTIDE SEQUENCE [LARGE SCALE GENOMIC DNA]</scope>
    <source>
        <strain evidence="2 3">DSM 2261</strain>
    </source>
</reference>
<dbReference type="InterPro" id="IPR038461">
    <property type="entry name" value="Schlafen_AlbA_2_dom_sf"/>
</dbReference>
<comment type="caution">
    <text evidence="2">The sequence shown here is derived from an EMBL/GenBank/DDBJ whole genome shotgun (WGS) entry which is preliminary data.</text>
</comment>